<evidence type="ECO:0000313" key="13">
    <source>
        <dbReference type="Proteomes" id="UP000013776"/>
    </source>
</evidence>
<gene>
    <name evidence="12" type="ORF">TAPDE_000960</name>
</gene>
<keyword evidence="4 7" id="KW-0963">Cytoplasm</keyword>
<dbReference type="Pfam" id="PF21192">
    <property type="entry name" value="OB_NMD3"/>
    <property type="match status" value="1"/>
</dbReference>
<dbReference type="AlphaFoldDB" id="R4X7C0"/>
<accession>R4X7C0</accession>
<dbReference type="VEuPathDB" id="FungiDB:TAPDE_000960"/>
<proteinExistence type="inferred from homology"/>
<evidence type="ECO:0000313" key="12">
    <source>
        <dbReference type="EMBL" id="CCG81237.1"/>
    </source>
</evidence>
<dbReference type="GO" id="GO:0005634">
    <property type="term" value="C:nucleus"/>
    <property type="evidence" value="ECO:0007669"/>
    <property type="project" value="UniProtKB-SubCell"/>
</dbReference>
<dbReference type="PANTHER" id="PTHR12746:SF2">
    <property type="entry name" value="60S RIBOSOMAL EXPORT PROTEIN NMD3"/>
    <property type="match status" value="1"/>
</dbReference>
<comment type="similarity">
    <text evidence="1 7">Belongs to the NMD3 family.</text>
</comment>
<dbReference type="Proteomes" id="UP000013776">
    <property type="component" value="Unassembled WGS sequence"/>
</dbReference>
<dbReference type="EMBL" id="CAHR02000031">
    <property type="protein sequence ID" value="CCG81237.1"/>
    <property type="molecule type" value="Genomic_DNA"/>
</dbReference>
<comment type="function">
    <text evidence="7">Acts as an adapter for the XPO1/CRM1-mediated export of the 60S ribosomal subunit.</text>
</comment>
<dbReference type="STRING" id="1097556.R4X7C0"/>
<dbReference type="InterPro" id="IPR048898">
    <property type="entry name" value="OB_NMD3"/>
</dbReference>
<keyword evidence="13" id="KW-1185">Reference proteome</keyword>
<feature type="region of interest" description="Disordered" evidence="8">
    <location>
        <begin position="468"/>
        <end position="490"/>
    </location>
</feature>
<evidence type="ECO:0000256" key="6">
    <source>
        <dbReference type="ARBA" id="ARBA00023242"/>
    </source>
</evidence>
<organism evidence="12 13">
    <name type="scientific">Taphrina deformans (strain PYCC 5710 / ATCC 11124 / CBS 356.35 / IMI 108563 / JCM 9778 / NBRC 8474)</name>
    <name type="common">Peach leaf curl fungus</name>
    <name type="synonym">Lalaria deformans</name>
    <dbReference type="NCBI Taxonomy" id="1097556"/>
    <lineage>
        <taxon>Eukaryota</taxon>
        <taxon>Fungi</taxon>
        <taxon>Dikarya</taxon>
        <taxon>Ascomycota</taxon>
        <taxon>Taphrinomycotina</taxon>
        <taxon>Taphrinomycetes</taxon>
        <taxon>Taphrinales</taxon>
        <taxon>Taphrinaceae</taxon>
        <taxon>Taphrina</taxon>
    </lineage>
</organism>
<dbReference type="GO" id="GO:0000055">
    <property type="term" value="P:ribosomal large subunit export from nucleus"/>
    <property type="evidence" value="ECO:0007669"/>
    <property type="project" value="TreeGrafter"/>
</dbReference>
<dbReference type="Pfam" id="PF21193">
    <property type="entry name" value="NMD_SH3"/>
    <property type="match status" value="1"/>
</dbReference>
<evidence type="ECO:0000256" key="2">
    <source>
        <dbReference type="ARBA" id="ARBA00017035"/>
    </source>
</evidence>
<keyword evidence="6 7" id="KW-0539">Nucleus</keyword>
<feature type="domain" description="60S ribosomal export protein NMD3 OB-fold" evidence="10">
    <location>
        <begin position="319"/>
        <end position="402"/>
    </location>
</feature>
<dbReference type="InterPro" id="IPR007064">
    <property type="entry name" value="Nmd3_N"/>
</dbReference>
<evidence type="ECO:0000256" key="5">
    <source>
        <dbReference type="ARBA" id="ARBA00022927"/>
    </source>
</evidence>
<evidence type="ECO:0000256" key="3">
    <source>
        <dbReference type="ARBA" id="ARBA00022448"/>
    </source>
</evidence>
<feature type="domain" description="60S ribosomal export protein NMD3 SH3" evidence="11">
    <location>
        <begin position="255"/>
        <end position="302"/>
    </location>
</feature>
<dbReference type="GO" id="GO:0043023">
    <property type="term" value="F:ribosomal large subunit binding"/>
    <property type="evidence" value="ECO:0007669"/>
    <property type="project" value="InterPro"/>
</dbReference>
<evidence type="ECO:0000256" key="4">
    <source>
        <dbReference type="ARBA" id="ARBA00022490"/>
    </source>
</evidence>
<sequence length="508" mass="57830">MEYEAGATIAGYQNAPPTEARILCCSCAVPIAPNPAAMCMNCIKMNTDITQGIPREGVINFCRDCERYLMPPTQWVSAQPESRELLALCLKKIRGLNKVRLIDAKFRWTEPHSRRVKVILTIQKEAFTSTILQQTFEVEFTVGYQQCPECAKTFTHHTWKACVQIRQKVPHKRTFLYLEQLILKHHAHKDAMSIKEVKDGLDFYFANKNQALKMVEFLHAVVPVNSRASEELVSADRKNGIANFKFTYSVEIVPICKDDLVCLPKSTAKALSNISQLVLANKVSNSVHFIDPQTLHTADISTPVYWRTPFRSLADVKDMVEFTVLDVEITGEVRGKFAMADIEVVRSSGTGDQTFVARSHMGAILQPGDTVMGYHLAVTNLNDSTFDDLDPNDVPDVILVRKSYNNRRKKSKARNWKLKSLNAQQDEEDAKKSKKADQSKFEKDYEQFLQELEEDEELRQTINLYKENNPRKKNVDEISEMETDDGDELPEIPLDELLEEMNDMNIDG</sequence>
<comment type="subcellular location">
    <subcellularLocation>
        <location evidence="7">Cytoplasm</location>
    </subcellularLocation>
    <subcellularLocation>
        <location evidence="7">Nucleus</location>
    </subcellularLocation>
</comment>
<reference evidence="12 13" key="1">
    <citation type="journal article" date="2013" name="MBio">
        <title>Genome sequencing of the plant pathogen Taphrina deformans, the causal agent of peach leaf curl.</title>
        <authorList>
            <person name="Cisse O.H."/>
            <person name="Almeida J.M.G.C.F."/>
            <person name="Fonseca A."/>
            <person name="Kumar A.A."/>
            <person name="Salojaervi J."/>
            <person name="Overmyer K."/>
            <person name="Hauser P.M."/>
            <person name="Pagni M."/>
        </authorList>
    </citation>
    <scope>NUCLEOTIDE SEQUENCE [LARGE SCALE GENOMIC DNA]</scope>
    <source>
        <strain evidence="13">PYCC 5710 / ATCC 11124 / CBS 356.35 / IMI 108563 / JCM 9778 / NBRC 8474</strain>
    </source>
</reference>
<evidence type="ECO:0000256" key="8">
    <source>
        <dbReference type="SAM" id="MobiDB-lite"/>
    </source>
</evidence>
<dbReference type="GO" id="GO:0015031">
    <property type="term" value="P:protein transport"/>
    <property type="evidence" value="ECO:0007669"/>
    <property type="project" value="UniProtKB-KW"/>
</dbReference>
<keyword evidence="5 7" id="KW-0653">Protein transport</keyword>
<feature type="region of interest" description="Disordered" evidence="8">
    <location>
        <begin position="419"/>
        <end position="439"/>
    </location>
</feature>
<evidence type="ECO:0000259" key="10">
    <source>
        <dbReference type="Pfam" id="PF21192"/>
    </source>
</evidence>
<feature type="compositionally biased region" description="Acidic residues" evidence="8">
    <location>
        <begin position="477"/>
        <end position="490"/>
    </location>
</feature>
<evidence type="ECO:0000259" key="9">
    <source>
        <dbReference type="Pfam" id="PF04981"/>
    </source>
</evidence>
<protein>
    <recommendedName>
        <fullName evidence="2 7">60S ribosomal export protein NMD3</fullName>
    </recommendedName>
</protein>
<dbReference type="GO" id="GO:0005737">
    <property type="term" value="C:cytoplasm"/>
    <property type="evidence" value="ECO:0007669"/>
    <property type="project" value="UniProtKB-SubCell"/>
</dbReference>
<evidence type="ECO:0000256" key="1">
    <source>
        <dbReference type="ARBA" id="ARBA00009794"/>
    </source>
</evidence>
<evidence type="ECO:0000256" key="7">
    <source>
        <dbReference type="RuleBase" id="RU364108"/>
    </source>
</evidence>
<dbReference type="eggNOG" id="KOG2613">
    <property type="taxonomic scope" value="Eukaryota"/>
</dbReference>
<dbReference type="OrthoDB" id="203821at2759"/>
<dbReference type="InterPro" id="IPR039768">
    <property type="entry name" value="Nmd3"/>
</dbReference>
<evidence type="ECO:0000259" key="11">
    <source>
        <dbReference type="Pfam" id="PF21193"/>
    </source>
</evidence>
<comment type="caution">
    <text evidence="12">The sequence shown here is derived from an EMBL/GenBank/DDBJ whole genome shotgun (WGS) entry which is preliminary data.</text>
</comment>
<dbReference type="PANTHER" id="PTHR12746">
    <property type="entry name" value="NONSENSE-MEDIATED MRNA DECAY PROTEIN 3"/>
    <property type="match status" value="1"/>
</dbReference>
<feature type="domain" description="Nmd3 N-terminal" evidence="9">
    <location>
        <begin position="24"/>
        <end position="252"/>
    </location>
</feature>
<keyword evidence="3 7" id="KW-0813">Transport</keyword>
<dbReference type="Pfam" id="PF04981">
    <property type="entry name" value="NMD3"/>
    <property type="match status" value="1"/>
</dbReference>
<feature type="compositionally biased region" description="Basic and acidic residues" evidence="8">
    <location>
        <begin position="429"/>
        <end position="439"/>
    </location>
</feature>
<dbReference type="InterPro" id="IPR048899">
    <property type="entry name" value="NMD_SH3"/>
</dbReference>
<name>R4X7C0_TAPDE</name>